<dbReference type="AlphaFoldDB" id="A0A1B2J6W6"/>
<evidence type="ECO:0000256" key="1">
    <source>
        <dbReference type="ARBA" id="ARBA00004127"/>
    </source>
</evidence>
<dbReference type="Pfam" id="PF02544">
    <property type="entry name" value="Steroid_dh"/>
    <property type="match status" value="1"/>
</dbReference>
<organism evidence="7 8">
    <name type="scientific">Komagataella pastoris</name>
    <name type="common">Yeast</name>
    <name type="synonym">Pichia pastoris</name>
    <dbReference type="NCBI Taxonomy" id="4922"/>
    <lineage>
        <taxon>Eukaryota</taxon>
        <taxon>Fungi</taxon>
        <taxon>Dikarya</taxon>
        <taxon>Ascomycota</taxon>
        <taxon>Saccharomycotina</taxon>
        <taxon>Pichiomycetes</taxon>
        <taxon>Pichiales</taxon>
        <taxon>Pichiaceae</taxon>
        <taxon>Komagataella</taxon>
    </lineage>
</organism>
<comment type="similarity">
    <text evidence="5">Belongs to the steroid 5-alpha reductase family. Polyprenal reductase subfamily.</text>
</comment>
<dbReference type="Proteomes" id="UP000094565">
    <property type="component" value="Chromosome 1"/>
</dbReference>
<dbReference type="GO" id="GO:0016095">
    <property type="term" value="P:polyprenol catabolic process"/>
    <property type="evidence" value="ECO:0007669"/>
    <property type="project" value="UniProtKB-UniRule"/>
</dbReference>
<feature type="transmembrane region" description="Helical" evidence="5">
    <location>
        <begin position="7"/>
        <end position="33"/>
    </location>
</feature>
<dbReference type="PANTHER" id="PTHR14624:SF0">
    <property type="entry name" value="POLYPRENOL REDUCTASE"/>
    <property type="match status" value="1"/>
</dbReference>
<dbReference type="UniPathway" id="UPA00378"/>
<keyword evidence="3 5" id="KW-1133">Transmembrane helix</keyword>
<evidence type="ECO:0000256" key="4">
    <source>
        <dbReference type="ARBA" id="ARBA00023136"/>
    </source>
</evidence>
<comment type="catalytic activity">
    <reaction evidence="5">
        <text>a di-trans,poly-cis-dolichal + NADP(+) = a di-trans,poly-cis-polyprenal + NADPH + H(+)</text>
        <dbReference type="Rhea" id="RHEA:80727"/>
        <dbReference type="Rhea" id="RHEA-COMP:19536"/>
        <dbReference type="Rhea" id="RHEA-COMP:19537"/>
        <dbReference type="ChEBI" id="CHEBI:15378"/>
        <dbReference type="ChEBI" id="CHEBI:57783"/>
        <dbReference type="ChEBI" id="CHEBI:58349"/>
        <dbReference type="ChEBI" id="CHEBI:231623"/>
        <dbReference type="ChEBI" id="CHEBI:231637"/>
        <dbReference type="EC" id="1.3.1.94"/>
    </reaction>
    <physiologicalReaction direction="right-to-left" evidence="5">
        <dbReference type="Rhea" id="RHEA:80729"/>
    </physiologicalReaction>
</comment>
<accession>A0A1B2J6W6</accession>
<sequence length="264" mass="29964">MSSSCKVILVLADYHTSLFNAALLIGIISVISAKLIPKLNGLLKYGKTLDVGSVTKWKWLYVPKSWFLHFYILDLTWALSGLLLIGLKSSRSSIILLFNFVQASRRIYECAYVSKFAEYSKIHLSHYLAGILFYTIANLQIIAPHILANVPDGSETTVPQWSALLASSLFMMGSIDQFVNHCHLANLKKYTAPSFGLFRYVVCAHYFDEILIYLAEYVILQNSTSFLIVIWVIVNLGTSAYETRSFYTEKRFLVGPYIMIPMVW</sequence>
<evidence type="ECO:0000259" key="6">
    <source>
        <dbReference type="Pfam" id="PF02544"/>
    </source>
</evidence>
<keyword evidence="5" id="KW-0256">Endoplasmic reticulum</keyword>
<dbReference type="PANTHER" id="PTHR14624">
    <property type="entry name" value="DFG10 PROTEIN"/>
    <property type="match status" value="1"/>
</dbReference>
<dbReference type="GO" id="GO:0005789">
    <property type="term" value="C:endoplasmic reticulum membrane"/>
    <property type="evidence" value="ECO:0007669"/>
    <property type="project" value="UniProtKB-SubCell"/>
</dbReference>
<comment type="pathway">
    <text evidence="5">Protein modification; protein glycosylation.</text>
</comment>
<reference evidence="7 8" key="1">
    <citation type="submission" date="2016-02" db="EMBL/GenBank/DDBJ databases">
        <title>Comparative genomic and transcriptomic foundation for Pichia pastoris.</title>
        <authorList>
            <person name="Love K.R."/>
            <person name="Shah K.A."/>
            <person name="Whittaker C.A."/>
            <person name="Wu J."/>
            <person name="Bartlett M.C."/>
            <person name="Ma D."/>
            <person name="Leeson R.L."/>
            <person name="Priest M."/>
            <person name="Young S.K."/>
            <person name="Love J.C."/>
        </authorList>
    </citation>
    <scope>NUCLEOTIDE SEQUENCE [LARGE SCALE GENOMIC DNA]</scope>
    <source>
        <strain evidence="7 8">ATCC 28485</strain>
    </source>
</reference>
<evidence type="ECO:0000256" key="3">
    <source>
        <dbReference type="ARBA" id="ARBA00022989"/>
    </source>
</evidence>
<dbReference type="GO" id="GO:0006488">
    <property type="term" value="P:dolichol-linked oligosaccharide biosynthetic process"/>
    <property type="evidence" value="ECO:0007669"/>
    <property type="project" value="UniProtKB-UniRule"/>
</dbReference>
<keyword evidence="2 5" id="KW-0812">Transmembrane</keyword>
<evidence type="ECO:0000313" key="8">
    <source>
        <dbReference type="Proteomes" id="UP000094565"/>
    </source>
</evidence>
<dbReference type="InterPro" id="IPR039698">
    <property type="entry name" value="Dfg10/SRD5A3"/>
</dbReference>
<feature type="transmembrane region" description="Helical" evidence="5">
    <location>
        <begin position="219"/>
        <end position="241"/>
    </location>
</feature>
<name>A0A1B2J6W6_PICPA</name>
<keyword evidence="5" id="KW-0521">NADP</keyword>
<dbReference type="EMBL" id="CP014584">
    <property type="protein sequence ID" value="ANZ73723.1"/>
    <property type="molecule type" value="Genomic_DNA"/>
</dbReference>
<keyword evidence="4 5" id="KW-0472">Membrane</keyword>
<protein>
    <recommendedName>
        <fullName evidence="5">Polyprenal reductase</fullName>
        <ecNumber evidence="5">1.3.1.94</ecNumber>
    </recommendedName>
</protein>
<feature type="domain" description="3-oxo-5-alpha-steroid 4-dehydrogenase C-terminal" evidence="6">
    <location>
        <begin position="128"/>
        <end position="263"/>
    </location>
</feature>
<dbReference type="GO" id="GO:0160198">
    <property type="term" value="F:polyprenal reductase activity"/>
    <property type="evidence" value="ECO:0007669"/>
    <property type="project" value="UniProtKB-EC"/>
</dbReference>
<feature type="transmembrane region" description="Helical" evidence="5">
    <location>
        <begin position="127"/>
        <end position="148"/>
    </location>
</feature>
<gene>
    <name evidence="7" type="primary">DFG10</name>
    <name evidence="7" type="ORF">ATY40_BA7500701</name>
</gene>
<dbReference type="PROSITE" id="PS50244">
    <property type="entry name" value="S5A_REDUCTASE"/>
    <property type="match status" value="1"/>
</dbReference>
<dbReference type="OrthoDB" id="541710at2759"/>
<evidence type="ECO:0000256" key="5">
    <source>
        <dbReference type="RuleBase" id="RU367081"/>
    </source>
</evidence>
<proteinExistence type="inferred from homology"/>
<evidence type="ECO:0000313" key="7">
    <source>
        <dbReference type="EMBL" id="ANZ73723.1"/>
    </source>
</evidence>
<keyword evidence="8" id="KW-1185">Reference proteome</keyword>
<comment type="subcellular location">
    <subcellularLocation>
        <location evidence="1">Endomembrane system</location>
        <topology evidence="1">Multi-pass membrane protein</topology>
    </subcellularLocation>
    <subcellularLocation>
        <location evidence="5">Endoplasmic reticulum membrane</location>
    </subcellularLocation>
</comment>
<keyword evidence="5" id="KW-0560">Oxidoreductase</keyword>
<comment type="function">
    <text evidence="5">Plays a key role in early steps of protein N-linked glycosylation by being involved in the conversion of polyprenol into dolichol. Acts as a polyprenal reductase that mediates the reduction of polyprenal into dolichal in a NADP-dependent mechanism. Dolichols are required for the synthesis of dolichol-linked monosaccharides and the oligosaccharide precursor used for N-glycosylation.</text>
</comment>
<evidence type="ECO:0000256" key="2">
    <source>
        <dbReference type="ARBA" id="ARBA00022692"/>
    </source>
</evidence>
<dbReference type="GO" id="GO:0102389">
    <property type="term" value="F:polyprenol reductase activity"/>
    <property type="evidence" value="ECO:0007669"/>
    <property type="project" value="UniProtKB-UniRule"/>
</dbReference>
<feature type="transmembrane region" description="Helical" evidence="5">
    <location>
        <begin position="66"/>
        <end position="87"/>
    </location>
</feature>
<dbReference type="GO" id="GO:0003865">
    <property type="term" value="F:3-oxo-5-alpha-steroid 4-dehydrogenase activity"/>
    <property type="evidence" value="ECO:0007669"/>
    <property type="project" value="TreeGrafter"/>
</dbReference>
<dbReference type="EC" id="1.3.1.94" evidence="5"/>
<dbReference type="InterPro" id="IPR001104">
    <property type="entry name" value="3-oxo-5_a-steroid_4-DH_C"/>
</dbReference>